<dbReference type="GO" id="GO:0003676">
    <property type="term" value="F:nucleic acid binding"/>
    <property type="evidence" value="ECO:0007669"/>
    <property type="project" value="InterPro"/>
</dbReference>
<dbReference type="PANTHER" id="PTHR36617:SF5">
    <property type="entry name" value="OS05G0421675 PROTEIN"/>
    <property type="match status" value="1"/>
</dbReference>
<protein>
    <recommendedName>
        <fullName evidence="1">RNase H type-1 domain-containing protein</fullName>
    </recommendedName>
</protein>
<evidence type="ECO:0000313" key="2">
    <source>
        <dbReference type="EMBL" id="KAK2640834.1"/>
    </source>
</evidence>
<dbReference type="AlphaFoldDB" id="A0AAD9TS84"/>
<evidence type="ECO:0000259" key="1">
    <source>
        <dbReference type="Pfam" id="PF13456"/>
    </source>
</evidence>
<dbReference type="Proteomes" id="UP001280121">
    <property type="component" value="Unassembled WGS sequence"/>
</dbReference>
<comment type="caution">
    <text evidence="2">The sequence shown here is derived from an EMBL/GenBank/DDBJ whole genome shotgun (WGS) entry which is preliminary data.</text>
</comment>
<dbReference type="PANTHER" id="PTHR36617">
    <property type="entry name" value="PROTEIN, PUTATIVE-RELATED"/>
    <property type="match status" value="1"/>
</dbReference>
<dbReference type="Pfam" id="PF13456">
    <property type="entry name" value="RVT_3"/>
    <property type="match status" value="1"/>
</dbReference>
<gene>
    <name evidence="2" type="ORF">Ddye_022597</name>
</gene>
<accession>A0AAD9TS84</accession>
<dbReference type="InterPro" id="IPR036397">
    <property type="entry name" value="RNaseH_sf"/>
</dbReference>
<sequence>MVYDGIPLKVAFPRIFALAVNQEGFISELGKWNKLKWEWDVTLRIDSFDWEVNQWNCFKKWLEGIVVRKDVEDTVAWNFFSSRLFSICSFRNKLEDFVGSLTYGFSLPWKGWCPSKIEFFTWQLLKGRVFVAEVLQKFGMVYVGGGLKYLQIEISKAGGRAGKVYVQLRQRKRKDQTTEAWIPPIGNVLKFNVDGSAFGNPGSAGIGGEGGLDCWGKVTCMFSFNVGIQDSNTVEVMAIHKEVDLCCSSPLCSCREIVFESDSKVAVSWTNGKGIGNFALVQSIYDIRSNLNLLEGEVKFKSRASNQFADSLAKNCSNCGGDFVEWGDCG</sequence>
<dbReference type="GO" id="GO:0004523">
    <property type="term" value="F:RNA-DNA hybrid ribonuclease activity"/>
    <property type="evidence" value="ECO:0007669"/>
    <property type="project" value="InterPro"/>
</dbReference>
<dbReference type="SUPFAM" id="SSF53098">
    <property type="entry name" value="Ribonuclease H-like"/>
    <property type="match status" value="1"/>
</dbReference>
<feature type="domain" description="RNase H type-1" evidence="1">
    <location>
        <begin position="194"/>
        <end position="316"/>
    </location>
</feature>
<organism evidence="2 3">
    <name type="scientific">Dipteronia dyeriana</name>
    <dbReference type="NCBI Taxonomy" id="168575"/>
    <lineage>
        <taxon>Eukaryota</taxon>
        <taxon>Viridiplantae</taxon>
        <taxon>Streptophyta</taxon>
        <taxon>Embryophyta</taxon>
        <taxon>Tracheophyta</taxon>
        <taxon>Spermatophyta</taxon>
        <taxon>Magnoliopsida</taxon>
        <taxon>eudicotyledons</taxon>
        <taxon>Gunneridae</taxon>
        <taxon>Pentapetalae</taxon>
        <taxon>rosids</taxon>
        <taxon>malvids</taxon>
        <taxon>Sapindales</taxon>
        <taxon>Sapindaceae</taxon>
        <taxon>Hippocastanoideae</taxon>
        <taxon>Acereae</taxon>
        <taxon>Dipteronia</taxon>
    </lineage>
</organism>
<dbReference type="EMBL" id="JANJYI010000007">
    <property type="protein sequence ID" value="KAK2640834.1"/>
    <property type="molecule type" value="Genomic_DNA"/>
</dbReference>
<reference evidence="2" key="1">
    <citation type="journal article" date="2023" name="Plant J.">
        <title>Genome sequences and population genomics provide insights into the demographic history, inbreeding, and mutation load of two 'living fossil' tree species of Dipteronia.</title>
        <authorList>
            <person name="Feng Y."/>
            <person name="Comes H.P."/>
            <person name="Chen J."/>
            <person name="Zhu S."/>
            <person name="Lu R."/>
            <person name="Zhang X."/>
            <person name="Li P."/>
            <person name="Qiu J."/>
            <person name="Olsen K.M."/>
            <person name="Qiu Y."/>
        </authorList>
    </citation>
    <scope>NUCLEOTIDE SEQUENCE</scope>
    <source>
        <strain evidence="2">KIB01</strain>
    </source>
</reference>
<dbReference type="InterPro" id="IPR044730">
    <property type="entry name" value="RNase_H-like_dom_plant"/>
</dbReference>
<dbReference type="InterPro" id="IPR012337">
    <property type="entry name" value="RNaseH-like_sf"/>
</dbReference>
<dbReference type="CDD" id="cd06222">
    <property type="entry name" value="RNase_H_like"/>
    <property type="match status" value="1"/>
</dbReference>
<evidence type="ECO:0000313" key="3">
    <source>
        <dbReference type="Proteomes" id="UP001280121"/>
    </source>
</evidence>
<dbReference type="InterPro" id="IPR002156">
    <property type="entry name" value="RNaseH_domain"/>
</dbReference>
<proteinExistence type="predicted"/>
<keyword evidence="3" id="KW-1185">Reference proteome</keyword>
<dbReference type="Gene3D" id="3.30.420.10">
    <property type="entry name" value="Ribonuclease H-like superfamily/Ribonuclease H"/>
    <property type="match status" value="1"/>
</dbReference>
<name>A0AAD9TS84_9ROSI</name>